<name>A0A8K1FRS0_PYTOL</name>
<sequence>MEMALRPAELERKMTSMLLTSSSVSLAQEIQVLKTDLQRTMARLNDAHQATGRSRRSDSVCERHTTRSSRAMSEVTASPATTMSMRTPTTIRSYGTMDSTPSYERQRVTESYVMQELVETARRRRLAEMQLARELQREAEEMRYYMDYNSTKSGNTDVMLREIAMLQHHRKSVMQQIDEESKEYDSNQSEEFQTRHAASQESSGSGQNHSGSSRQEGSTRGLQGERGSFEESQKYSIEGVVKLVPVQPGGSISQPPQHYAPDGPHQARMAPQFYPPSYPSHQIPYGYEPRASETLQDVFSIQLKFAETMMRLEKSIQVRDRLLQPSPTSSDITPLPTPDPPQRRRRNPSQARRRRGPPRPSPVLEERLENILLSDELDDSSTASPGSVSEELLRRYRLRRRQLVPPPLPTRRPADLPTHTSSVNGSTTTTAPSTQPSPEAAEEPNAGKEEDHKAKEGSENVMMTPLNQSTRLKIEEASSSGKQVRFNASEREEYLTPLIARNISFDQESLDSSDASFASQSPNVMRAKRLQKRMAANMYDDEERLSFMDDSSVTSSDLNDESFLAAFHALRRELRHDQGLRTPVKFVTPASPCPLPPVMEEEHPALSILFAEEEEEKEELSGEYEEPEAGNAEPEDSEREEDEEVAAMDPEALKKLQQTLALDIQELTARLVLTTDAPQRQLLSQQLQSLRDQMQQLAYA</sequence>
<feature type="compositionally biased region" description="Basic and acidic residues" evidence="1">
    <location>
        <begin position="445"/>
        <end position="458"/>
    </location>
</feature>
<accession>A0A8K1FRS0</accession>
<feature type="region of interest" description="Disordered" evidence="1">
    <location>
        <begin position="402"/>
        <end position="464"/>
    </location>
</feature>
<keyword evidence="3" id="KW-1185">Reference proteome</keyword>
<feature type="compositionally biased region" description="Basic residues" evidence="1">
    <location>
        <begin position="343"/>
        <end position="357"/>
    </location>
</feature>
<feature type="compositionally biased region" description="Low complexity" evidence="1">
    <location>
        <begin position="426"/>
        <end position="439"/>
    </location>
</feature>
<evidence type="ECO:0000313" key="3">
    <source>
        <dbReference type="Proteomes" id="UP000794436"/>
    </source>
</evidence>
<reference evidence="2" key="1">
    <citation type="submission" date="2019-03" db="EMBL/GenBank/DDBJ databases">
        <title>Long read genome sequence of the mycoparasitic Pythium oligandrum ATCC 38472 isolated from sugarbeet rhizosphere.</title>
        <authorList>
            <person name="Gaulin E."/>
        </authorList>
    </citation>
    <scope>NUCLEOTIDE SEQUENCE</scope>
    <source>
        <strain evidence="2">ATCC 38472_TT</strain>
    </source>
</reference>
<feature type="region of interest" description="Disordered" evidence="1">
    <location>
        <begin position="177"/>
        <end position="233"/>
    </location>
</feature>
<feature type="compositionally biased region" description="Basic and acidic residues" evidence="1">
    <location>
        <begin position="55"/>
        <end position="65"/>
    </location>
</feature>
<feature type="compositionally biased region" description="Low complexity" evidence="1">
    <location>
        <begin position="199"/>
        <end position="215"/>
    </location>
</feature>
<feature type="region of interest" description="Disordered" evidence="1">
    <location>
        <begin position="614"/>
        <end position="650"/>
    </location>
</feature>
<feature type="region of interest" description="Disordered" evidence="1">
    <location>
        <begin position="246"/>
        <end position="275"/>
    </location>
</feature>
<comment type="caution">
    <text evidence="2">The sequence shown here is derived from an EMBL/GenBank/DDBJ whole genome shotgun (WGS) entry which is preliminary data.</text>
</comment>
<dbReference type="AlphaFoldDB" id="A0A8K1FRS0"/>
<dbReference type="OrthoDB" id="123401at2759"/>
<evidence type="ECO:0000313" key="2">
    <source>
        <dbReference type="EMBL" id="TMW69287.1"/>
    </source>
</evidence>
<protein>
    <submittedName>
        <fullName evidence="2">Uncharacterized protein</fullName>
    </submittedName>
</protein>
<feature type="region of interest" description="Disordered" evidence="1">
    <location>
        <begin position="45"/>
        <end position="78"/>
    </location>
</feature>
<dbReference type="Proteomes" id="UP000794436">
    <property type="component" value="Unassembled WGS sequence"/>
</dbReference>
<proteinExistence type="predicted"/>
<feature type="compositionally biased region" description="Acidic residues" evidence="1">
    <location>
        <begin position="614"/>
        <end position="646"/>
    </location>
</feature>
<gene>
    <name evidence="2" type="ORF">Poli38472_001443</name>
</gene>
<feature type="compositionally biased region" description="Polar residues" evidence="1">
    <location>
        <begin position="68"/>
        <end position="78"/>
    </location>
</feature>
<feature type="compositionally biased region" description="Low complexity" evidence="1">
    <location>
        <begin position="325"/>
        <end position="334"/>
    </location>
</feature>
<evidence type="ECO:0000256" key="1">
    <source>
        <dbReference type="SAM" id="MobiDB-lite"/>
    </source>
</evidence>
<organism evidence="2 3">
    <name type="scientific">Pythium oligandrum</name>
    <name type="common">Mycoparasitic fungus</name>
    <dbReference type="NCBI Taxonomy" id="41045"/>
    <lineage>
        <taxon>Eukaryota</taxon>
        <taxon>Sar</taxon>
        <taxon>Stramenopiles</taxon>
        <taxon>Oomycota</taxon>
        <taxon>Peronosporomycetes</taxon>
        <taxon>Pythiales</taxon>
        <taxon>Pythiaceae</taxon>
        <taxon>Pythium</taxon>
    </lineage>
</organism>
<feature type="region of interest" description="Disordered" evidence="1">
    <location>
        <begin position="323"/>
        <end position="365"/>
    </location>
</feature>
<dbReference type="EMBL" id="SPLM01000001">
    <property type="protein sequence ID" value="TMW69287.1"/>
    <property type="molecule type" value="Genomic_DNA"/>
</dbReference>